<proteinExistence type="predicted"/>
<dbReference type="InterPro" id="IPR001807">
    <property type="entry name" value="ClC"/>
</dbReference>
<evidence type="ECO:0000256" key="3">
    <source>
        <dbReference type="ARBA" id="ARBA00022989"/>
    </source>
</evidence>
<dbReference type="SUPFAM" id="SSF81340">
    <property type="entry name" value="Clc chloride channel"/>
    <property type="match status" value="1"/>
</dbReference>
<keyword evidence="3 5" id="KW-1133">Transmembrane helix</keyword>
<reference evidence="6" key="1">
    <citation type="submission" date="2016-10" db="EMBL/GenBank/DDBJ databases">
        <authorList>
            <person name="de Groot N.N."/>
        </authorList>
    </citation>
    <scope>NUCLEOTIDE SEQUENCE</scope>
</reference>
<sequence length="456" mass="49100">MIRKHATEQTAIFFSVAKWVFLSSIIGVTIGATVTLFLKILQYSEGARGLLPFDFYYLLPVALVLSVWLTKKFAPSAEGHGTEKVISAVHKEDGKINVSVIPVKTLTTVLTIFAGGSVGKEGPGAQIGAGVASVISTLLKFHKQDRKKLVICGISAGFATVFGTPIAGAIFGVEVLIIGVIMYDVLLPSFIAGFAAFTTAQFLGIDYTYYDLHFFQDVSLDIVLIIKVVLAGLFFGFVSDITITAISHTHSFIKKIPVSTYIKAFVGGSVIVGLTLIFGKEYIGLGLDVIGDALNPDPTIYHDIHWYTFILKTIFTSLSLGAGGSGGVITPIFYIGATSGNFLGSVISPEHIPLFAALGFVSVVAATTNTPIASTIMAVELFGIDIAHYAALSAVISFLISGHRSIFSSQILAMRKSEMLSVKIGEEVENINISLEEHEMNKIDKIRRRLHKKKKK</sequence>
<dbReference type="InterPro" id="IPR014743">
    <property type="entry name" value="Cl-channel_core"/>
</dbReference>
<dbReference type="AlphaFoldDB" id="A0A1W1BZ62"/>
<comment type="subcellular location">
    <subcellularLocation>
        <location evidence="1">Membrane</location>
        <topology evidence="1">Multi-pass membrane protein</topology>
    </subcellularLocation>
</comment>
<feature type="transmembrane region" description="Helical" evidence="5">
    <location>
        <begin position="50"/>
        <end position="69"/>
    </location>
</feature>
<feature type="transmembrane region" description="Helical" evidence="5">
    <location>
        <begin position="150"/>
        <end position="183"/>
    </location>
</feature>
<feature type="transmembrane region" description="Helical" evidence="5">
    <location>
        <begin position="222"/>
        <end position="246"/>
    </location>
</feature>
<keyword evidence="4 5" id="KW-0472">Membrane</keyword>
<protein>
    <submittedName>
        <fullName evidence="6">Voltage-gated chloride channel</fullName>
    </submittedName>
</protein>
<evidence type="ECO:0000256" key="2">
    <source>
        <dbReference type="ARBA" id="ARBA00022692"/>
    </source>
</evidence>
<dbReference type="PRINTS" id="PR00762">
    <property type="entry name" value="CLCHANNEL"/>
</dbReference>
<dbReference type="InterPro" id="IPR050368">
    <property type="entry name" value="ClC-type_chloride_channel"/>
</dbReference>
<evidence type="ECO:0000256" key="5">
    <source>
        <dbReference type="SAM" id="Phobius"/>
    </source>
</evidence>
<dbReference type="Gene3D" id="1.10.3080.10">
    <property type="entry name" value="Clc chloride channel"/>
    <property type="match status" value="1"/>
</dbReference>
<dbReference type="Pfam" id="PF00654">
    <property type="entry name" value="Voltage_CLC"/>
    <property type="match status" value="1"/>
</dbReference>
<dbReference type="GO" id="GO:0015108">
    <property type="term" value="F:chloride transmembrane transporter activity"/>
    <property type="evidence" value="ECO:0007669"/>
    <property type="project" value="InterPro"/>
</dbReference>
<name>A0A1W1BZ62_9ZZZZ</name>
<feature type="transmembrane region" description="Helical" evidence="5">
    <location>
        <begin position="352"/>
        <end position="374"/>
    </location>
</feature>
<evidence type="ECO:0000256" key="1">
    <source>
        <dbReference type="ARBA" id="ARBA00004141"/>
    </source>
</evidence>
<dbReference type="GO" id="GO:0016020">
    <property type="term" value="C:membrane"/>
    <property type="evidence" value="ECO:0007669"/>
    <property type="project" value="UniProtKB-SubCell"/>
</dbReference>
<gene>
    <name evidence="6" type="ORF">MNB_SM-6-765</name>
</gene>
<accession>A0A1W1BZ62</accession>
<dbReference type="PANTHER" id="PTHR43427:SF12">
    <property type="entry name" value="CHLORIDE TRANSPORTER"/>
    <property type="match status" value="1"/>
</dbReference>
<feature type="transmembrane region" description="Helical" evidence="5">
    <location>
        <begin position="12"/>
        <end position="38"/>
    </location>
</feature>
<evidence type="ECO:0000313" key="6">
    <source>
        <dbReference type="EMBL" id="SFV58880.1"/>
    </source>
</evidence>
<organism evidence="6">
    <name type="scientific">hydrothermal vent metagenome</name>
    <dbReference type="NCBI Taxonomy" id="652676"/>
    <lineage>
        <taxon>unclassified sequences</taxon>
        <taxon>metagenomes</taxon>
        <taxon>ecological metagenomes</taxon>
    </lineage>
</organism>
<dbReference type="PANTHER" id="PTHR43427">
    <property type="entry name" value="CHLORIDE CHANNEL PROTEIN CLC-E"/>
    <property type="match status" value="1"/>
</dbReference>
<feature type="transmembrane region" description="Helical" evidence="5">
    <location>
        <begin position="258"/>
        <end position="278"/>
    </location>
</feature>
<keyword evidence="2 5" id="KW-0812">Transmembrane</keyword>
<evidence type="ECO:0000256" key="4">
    <source>
        <dbReference type="ARBA" id="ARBA00023136"/>
    </source>
</evidence>
<dbReference type="EMBL" id="FPHK01000034">
    <property type="protein sequence ID" value="SFV58880.1"/>
    <property type="molecule type" value="Genomic_DNA"/>
</dbReference>